<reference evidence="1" key="1">
    <citation type="journal article" date="2020" name="mSystems">
        <title>Genome- and Community-Level Interaction Insights into Carbon Utilization and Element Cycling Functions of Hydrothermarchaeota in Hydrothermal Sediment.</title>
        <authorList>
            <person name="Zhou Z."/>
            <person name="Liu Y."/>
            <person name="Xu W."/>
            <person name="Pan J."/>
            <person name="Luo Z.H."/>
            <person name="Li M."/>
        </authorList>
    </citation>
    <scope>NUCLEOTIDE SEQUENCE [LARGE SCALE GENOMIC DNA]</scope>
    <source>
        <strain evidence="1">HyVt-94</strain>
    </source>
</reference>
<protein>
    <submittedName>
        <fullName evidence="1">Uncharacterized protein</fullName>
    </submittedName>
</protein>
<dbReference type="EMBL" id="DRTV01000161">
    <property type="protein sequence ID" value="HHF58240.1"/>
    <property type="molecule type" value="Genomic_DNA"/>
</dbReference>
<dbReference type="AlphaFoldDB" id="A0A7C5MDP4"/>
<sequence>MNTIIILFLIGQVSIGTQGGTAKILGEKEIPKESMEILRNIRGSVYMGVSQDSSYIFLNETPIKVEKGKFNFRDLPEIGEMVYVRFEKRGKEMVAVKAGRTLEDVLRKKAEEYYK</sequence>
<proteinExistence type="predicted"/>
<gene>
    <name evidence="1" type="ORF">ENL41_02320</name>
</gene>
<name>A0A7C5MDP4_UNCW3</name>
<accession>A0A7C5MDP4</accession>
<evidence type="ECO:0000313" key="1">
    <source>
        <dbReference type="EMBL" id="HHF58240.1"/>
    </source>
</evidence>
<dbReference type="Proteomes" id="UP000886014">
    <property type="component" value="Unassembled WGS sequence"/>
</dbReference>
<comment type="caution">
    <text evidence="1">The sequence shown here is derived from an EMBL/GenBank/DDBJ whole genome shotgun (WGS) entry which is preliminary data.</text>
</comment>
<organism evidence="1">
    <name type="scientific">candidate division WOR-3 bacterium</name>
    <dbReference type="NCBI Taxonomy" id="2052148"/>
    <lineage>
        <taxon>Bacteria</taxon>
        <taxon>Bacteria division WOR-3</taxon>
    </lineage>
</organism>